<proteinExistence type="predicted"/>
<evidence type="ECO:0000256" key="1">
    <source>
        <dbReference type="SAM" id="MobiDB-lite"/>
    </source>
</evidence>
<feature type="region of interest" description="Disordered" evidence="1">
    <location>
        <begin position="1"/>
        <end position="22"/>
    </location>
</feature>
<dbReference type="OrthoDB" id="3903561at2759"/>
<organism evidence="3 4">
    <name type="scientific">Dendryphion nanum</name>
    <dbReference type="NCBI Taxonomy" id="256645"/>
    <lineage>
        <taxon>Eukaryota</taxon>
        <taxon>Fungi</taxon>
        <taxon>Dikarya</taxon>
        <taxon>Ascomycota</taxon>
        <taxon>Pezizomycotina</taxon>
        <taxon>Dothideomycetes</taxon>
        <taxon>Pleosporomycetidae</taxon>
        <taxon>Pleosporales</taxon>
        <taxon>Torulaceae</taxon>
        <taxon>Dendryphion</taxon>
    </lineage>
</organism>
<gene>
    <name evidence="3" type="ORF">B0J11DRAFT_442790</name>
</gene>
<sequence>MDRDTRYGRVHRSHSPGESLPEYSSLWEDKEIRKDGIQVKKNERGALSLNWRSWKQNTANLVRAIPPFWKHLVWPTIKTIRVSKRQLFGFALLFICGLVPFIVVGRLTMSSSTIFDSAFVEKTISCGDAIGIPQNSTVSGIEGLFVLDSTFGKLPFSSVKIIDVSWDVLVGRGAQLLAWWIGYNVFSDAMLRVIERHPASYNAFFDICLHGPSFGALWTMLRDLGRTKSKRTWLLYFYMVWSILYMVTLPIILSAMTGYVNTSIAWVDMEGTNNIVPAAGFSASLVVYNAGNVSFTDPKCVPSNQWSDIESHGFSIRAYCDCRLPNGTITKFNEWIKRPKDATNRISFFSDCNYRYPGQNKTFLSNSKDGLQYCNKTNTIEIDNKEYEVRGLNYTNGYCYQGRGYDRTVLNDKIRCLPDTQNPLYQWGFSTMLTSVFVIFNLIWSLTMYAVWQDAQFKSNLVKSGYRMTPLRAAFTLAMIAKRETGHNSLDLIRADTKSLNEQLFGFRSRKTRHSGAEVDFGVFKDEGKEGFEVASAEGGLKRRRTDTTSRTTQEP</sequence>
<evidence type="ECO:0000256" key="2">
    <source>
        <dbReference type="SAM" id="Phobius"/>
    </source>
</evidence>
<evidence type="ECO:0000313" key="4">
    <source>
        <dbReference type="Proteomes" id="UP000700596"/>
    </source>
</evidence>
<feature type="transmembrane region" description="Helical" evidence="2">
    <location>
        <begin position="424"/>
        <end position="452"/>
    </location>
</feature>
<feature type="transmembrane region" description="Helical" evidence="2">
    <location>
        <begin position="199"/>
        <end position="221"/>
    </location>
</feature>
<accession>A0A9P9DDK7</accession>
<protein>
    <submittedName>
        <fullName evidence="3">Uncharacterized protein</fullName>
    </submittedName>
</protein>
<dbReference type="EMBL" id="JAGMWT010000014">
    <property type="protein sequence ID" value="KAH7116984.1"/>
    <property type="molecule type" value="Genomic_DNA"/>
</dbReference>
<feature type="region of interest" description="Disordered" evidence="1">
    <location>
        <begin position="535"/>
        <end position="556"/>
    </location>
</feature>
<comment type="caution">
    <text evidence="3">The sequence shown here is derived from an EMBL/GenBank/DDBJ whole genome shotgun (WGS) entry which is preliminary data.</text>
</comment>
<keyword evidence="2" id="KW-0812">Transmembrane</keyword>
<feature type="transmembrane region" description="Helical" evidence="2">
    <location>
        <begin position="87"/>
        <end position="107"/>
    </location>
</feature>
<reference evidence="3" key="1">
    <citation type="journal article" date="2021" name="Nat. Commun.">
        <title>Genetic determinants of endophytism in the Arabidopsis root mycobiome.</title>
        <authorList>
            <person name="Mesny F."/>
            <person name="Miyauchi S."/>
            <person name="Thiergart T."/>
            <person name="Pickel B."/>
            <person name="Atanasova L."/>
            <person name="Karlsson M."/>
            <person name="Huettel B."/>
            <person name="Barry K.W."/>
            <person name="Haridas S."/>
            <person name="Chen C."/>
            <person name="Bauer D."/>
            <person name="Andreopoulos W."/>
            <person name="Pangilinan J."/>
            <person name="LaButti K."/>
            <person name="Riley R."/>
            <person name="Lipzen A."/>
            <person name="Clum A."/>
            <person name="Drula E."/>
            <person name="Henrissat B."/>
            <person name="Kohler A."/>
            <person name="Grigoriev I.V."/>
            <person name="Martin F.M."/>
            <person name="Hacquard S."/>
        </authorList>
    </citation>
    <scope>NUCLEOTIDE SEQUENCE</scope>
    <source>
        <strain evidence="3">MPI-CAGE-CH-0243</strain>
    </source>
</reference>
<feature type="transmembrane region" description="Helical" evidence="2">
    <location>
        <begin position="233"/>
        <end position="253"/>
    </location>
</feature>
<dbReference type="Proteomes" id="UP000700596">
    <property type="component" value="Unassembled WGS sequence"/>
</dbReference>
<keyword evidence="2" id="KW-0472">Membrane</keyword>
<keyword evidence="2" id="KW-1133">Transmembrane helix</keyword>
<dbReference type="AlphaFoldDB" id="A0A9P9DDK7"/>
<name>A0A9P9DDK7_9PLEO</name>
<evidence type="ECO:0000313" key="3">
    <source>
        <dbReference type="EMBL" id="KAH7116984.1"/>
    </source>
</evidence>
<keyword evidence="4" id="KW-1185">Reference proteome</keyword>